<name>A0A6N9H8M3_9MICO</name>
<feature type="non-terminal residue" evidence="2">
    <location>
        <position position="1"/>
    </location>
</feature>
<organism evidence="2 3">
    <name type="scientific">Brevibacterium rongguiense</name>
    <dbReference type="NCBI Taxonomy" id="2695267"/>
    <lineage>
        <taxon>Bacteria</taxon>
        <taxon>Bacillati</taxon>
        <taxon>Actinomycetota</taxon>
        <taxon>Actinomycetes</taxon>
        <taxon>Micrococcales</taxon>
        <taxon>Brevibacteriaceae</taxon>
        <taxon>Brevibacterium</taxon>
    </lineage>
</organism>
<evidence type="ECO:0000313" key="2">
    <source>
        <dbReference type="EMBL" id="MYM20106.1"/>
    </source>
</evidence>
<dbReference type="RefSeq" id="WP_160953527.1">
    <property type="nucleotide sequence ID" value="NZ_WWEQ01000035.1"/>
</dbReference>
<sequence length="96" mass="11270">QFRSRKFVHALNRHHLIGSMGKVGAAGDNAAMESFFALLQKNVLDRKRWRTRDELRIAIVTWIERKYHRRRRQARLGRLTPIEYETIMNPAVSLAA</sequence>
<dbReference type="PANTHER" id="PTHR46889:SF4">
    <property type="entry name" value="TRANSPOSASE INSO FOR INSERTION SEQUENCE ELEMENT IS911B-RELATED"/>
    <property type="match status" value="1"/>
</dbReference>
<proteinExistence type="predicted"/>
<dbReference type="Pfam" id="PF13683">
    <property type="entry name" value="rve_3"/>
    <property type="match status" value="1"/>
</dbReference>
<dbReference type="InterPro" id="IPR001584">
    <property type="entry name" value="Integrase_cat-core"/>
</dbReference>
<dbReference type="AlphaFoldDB" id="A0A6N9H8M3"/>
<dbReference type="SUPFAM" id="SSF53098">
    <property type="entry name" value="Ribonuclease H-like"/>
    <property type="match status" value="1"/>
</dbReference>
<evidence type="ECO:0000259" key="1">
    <source>
        <dbReference type="Pfam" id="PF13683"/>
    </source>
</evidence>
<dbReference type="Proteomes" id="UP000469215">
    <property type="component" value="Unassembled WGS sequence"/>
</dbReference>
<dbReference type="InterPro" id="IPR012337">
    <property type="entry name" value="RNaseH-like_sf"/>
</dbReference>
<feature type="domain" description="Integrase catalytic" evidence="1">
    <location>
        <begin position="19"/>
        <end position="81"/>
    </location>
</feature>
<keyword evidence="3" id="KW-1185">Reference proteome</keyword>
<dbReference type="PANTHER" id="PTHR46889">
    <property type="entry name" value="TRANSPOSASE INSF FOR INSERTION SEQUENCE IS3B-RELATED"/>
    <property type="match status" value="1"/>
</dbReference>
<reference evidence="2 3" key="1">
    <citation type="submission" date="2020-01" db="EMBL/GenBank/DDBJ databases">
        <authorList>
            <person name="Deng T."/>
        </authorList>
    </citation>
    <scope>NUCLEOTIDE SEQUENCE [LARGE SCALE GENOMIC DNA]</scope>
    <source>
        <strain evidence="2 3">5221</strain>
    </source>
</reference>
<comment type="caution">
    <text evidence="2">The sequence shown here is derived from an EMBL/GenBank/DDBJ whole genome shotgun (WGS) entry which is preliminary data.</text>
</comment>
<dbReference type="EMBL" id="WWEQ01000035">
    <property type="protein sequence ID" value="MYM20106.1"/>
    <property type="molecule type" value="Genomic_DNA"/>
</dbReference>
<protein>
    <submittedName>
        <fullName evidence="2">Transposase</fullName>
    </submittedName>
</protein>
<evidence type="ECO:0000313" key="3">
    <source>
        <dbReference type="Proteomes" id="UP000469215"/>
    </source>
</evidence>
<dbReference type="InterPro" id="IPR050900">
    <property type="entry name" value="Transposase_IS3/IS150/IS904"/>
</dbReference>
<gene>
    <name evidence="2" type="ORF">GSY69_09040</name>
</gene>
<accession>A0A6N9H8M3</accession>
<dbReference type="GO" id="GO:0015074">
    <property type="term" value="P:DNA integration"/>
    <property type="evidence" value="ECO:0007669"/>
    <property type="project" value="InterPro"/>
</dbReference>